<dbReference type="PROSITE" id="PS51192">
    <property type="entry name" value="HELICASE_ATP_BIND_1"/>
    <property type="match status" value="1"/>
</dbReference>
<evidence type="ECO:0000256" key="2">
    <source>
        <dbReference type="ARBA" id="ARBA00022840"/>
    </source>
</evidence>
<dbReference type="InterPro" id="IPR052511">
    <property type="entry name" value="ATP-dep_Helicase"/>
</dbReference>
<feature type="domain" description="Helicase C-terminal" evidence="6">
    <location>
        <begin position="924"/>
        <end position="1080"/>
    </location>
</feature>
<feature type="coiled-coil region" evidence="3">
    <location>
        <begin position="1200"/>
        <end position="1234"/>
    </location>
</feature>
<dbReference type="Pfam" id="PF00270">
    <property type="entry name" value="DEAD"/>
    <property type="match status" value="1"/>
</dbReference>
<evidence type="ECO:0000256" key="1">
    <source>
        <dbReference type="ARBA" id="ARBA00022741"/>
    </source>
</evidence>
<dbReference type="Pfam" id="PF09369">
    <property type="entry name" value="MZB"/>
    <property type="match status" value="1"/>
</dbReference>
<feature type="region of interest" description="Disordered" evidence="4">
    <location>
        <begin position="487"/>
        <end position="506"/>
    </location>
</feature>
<dbReference type="Pfam" id="PF00271">
    <property type="entry name" value="Helicase_C"/>
    <property type="match status" value="1"/>
</dbReference>
<dbReference type="PANTHER" id="PTHR47962">
    <property type="entry name" value="ATP-DEPENDENT HELICASE LHR-RELATED-RELATED"/>
    <property type="match status" value="1"/>
</dbReference>
<dbReference type="EMBL" id="QKUF01000056">
    <property type="protein sequence ID" value="PZW18225.1"/>
    <property type="molecule type" value="Genomic_DNA"/>
</dbReference>
<dbReference type="InterPro" id="IPR001650">
    <property type="entry name" value="Helicase_C-like"/>
</dbReference>
<dbReference type="GO" id="GO:0005524">
    <property type="term" value="F:ATP binding"/>
    <property type="evidence" value="ECO:0007669"/>
    <property type="project" value="UniProtKB-KW"/>
</dbReference>
<feature type="domain" description="Helicase ATP-binding" evidence="5">
    <location>
        <begin position="102"/>
        <end position="285"/>
    </location>
</feature>
<dbReference type="Gene3D" id="3.40.50.300">
    <property type="entry name" value="P-loop containing nucleotide triphosphate hydrolases"/>
    <property type="match status" value="2"/>
</dbReference>
<keyword evidence="8" id="KW-1185">Reference proteome</keyword>
<dbReference type="GO" id="GO:0016887">
    <property type="term" value="F:ATP hydrolysis activity"/>
    <property type="evidence" value="ECO:0007669"/>
    <property type="project" value="TreeGrafter"/>
</dbReference>
<dbReference type="InterPro" id="IPR014001">
    <property type="entry name" value="Helicase_ATP-bd"/>
</dbReference>
<keyword evidence="3" id="KW-0175">Coiled coil</keyword>
<evidence type="ECO:0000256" key="3">
    <source>
        <dbReference type="SAM" id="Coils"/>
    </source>
</evidence>
<accession>A0A326TRM5</accession>
<dbReference type="SMART" id="SM00487">
    <property type="entry name" value="DEXDc"/>
    <property type="match status" value="1"/>
</dbReference>
<dbReference type="InterPro" id="IPR027417">
    <property type="entry name" value="P-loop_NTPase"/>
</dbReference>
<organism evidence="7 8">
    <name type="scientific">Thermosporothrix hazakensis</name>
    <dbReference type="NCBI Taxonomy" id="644383"/>
    <lineage>
        <taxon>Bacteria</taxon>
        <taxon>Bacillati</taxon>
        <taxon>Chloroflexota</taxon>
        <taxon>Ktedonobacteria</taxon>
        <taxon>Ktedonobacterales</taxon>
        <taxon>Thermosporotrichaceae</taxon>
        <taxon>Thermosporothrix</taxon>
    </lineage>
</organism>
<proteinExistence type="predicted"/>
<dbReference type="RefSeq" id="WP_111326700.1">
    <property type="nucleotide sequence ID" value="NZ_BIFX01000001.1"/>
</dbReference>
<dbReference type="CDD" id="cd17923">
    <property type="entry name" value="DEXHc_Hrq1-like"/>
    <property type="match status" value="1"/>
</dbReference>
<evidence type="ECO:0000313" key="8">
    <source>
        <dbReference type="Proteomes" id="UP000248806"/>
    </source>
</evidence>
<dbReference type="SUPFAM" id="SSF52540">
    <property type="entry name" value="P-loop containing nucleoside triphosphate hydrolases"/>
    <property type="match status" value="1"/>
</dbReference>
<evidence type="ECO:0000313" key="7">
    <source>
        <dbReference type="EMBL" id="PZW18225.1"/>
    </source>
</evidence>
<dbReference type="SMART" id="SM00490">
    <property type="entry name" value="HELICc"/>
    <property type="match status" value="1"/>
</dbReference>
<keyword evidence="7" id="KW-0347">Helicase</keyword>
<sequence length="1732" mass="198964">MNIFELHQKLIDDYTSYVKSFIQIQNPLIKGYVEESLFQQKVLWPMPLLQLNPRFEPGCTIDELVREGILHPSCQTIFRRDKTSENSQGLPLQLHRHQEDAIRVARTNESYVLTTGTGSGKSLAYIIPIVDYVLRQPRRPGIKAIVIYPMNALANSQLGELQKYLGDFPEVTFERYTGQESKEERRRIIANPPDILLTNYVMLELILTRPRERNLLRGANLRFLVLDELHTYRGRQGADVALLVRRVRERLTPPGEILQCVGTSATLASGDDYDEQRQEVARMASRLFGCPVRSQHVIGETLKRITAQVDETSGDFRQRLIERVHQYEETIPQTYEEFCADPLSIWLESTLGITRRQGRWVRNTPRRIAGDAQSATTLLQQITGLSEARCMQVIQQALLLGYEKIKDPTTGRPLFAFRLHQFISKGDTVYATVEPNELRHVTLQYQQFAPGDRNRVLLPLVFCRECGQEYYCVRWQDEETVVLREPQDMHHLQEDDEETSEKKERTGQPGFLYIVPEEDWTDDRERIDDMLPDEWKELRGGKLRLLPSYRKHRPKALRLRPDGTVTTGDDGTGCYFIRAPFRYCFKCEITYNSFRRSDFEKLAQLSSEGRSTATTILSLAAVRHLSAAKIQGVDIAFDPKMLSFTDNRQDASLQAGHFNDFIDMVILRSALYRAVMKAGEAGIEHDRLTQSVFEALQLPTEKYSAVENPKRITRDNVDKALRSVLGYRLYLDLRRGWRITTPNLEQCGLLEIKYLSLDDICNDDAPWKRNSRLAALSPKDRYAICQALLDHMRRELAIKVDFLESSYQEQIKQQSSQYLIAPWAIDENEHLISATRMFPCRRKPGDERSDIYVSGFSAFGVYLKGVLNTYSISLQRSELDELIQDLFAILAEEEMIRQVTEASGEGVPGYQLPAANMIWYAGDGVKPYYDPLRTPRMPEESKRGVNTFFLHFYRESAEDLRPLLGIRAAEHTAQVPSERRQEREKEFRENRLPILYCSPTMELGIDIADLNVVNMRNIPPTPANYAQRSGRAGRSGQPALVFSYCSTGNSHDQYFFQHPDDMVSGSVMPPRIDLANEDLLRSHVHAIWLEESSLEIDDSLKGVLEIEGNPPSLALREQVREALRDVNTRQRAEERARRIFRTLEENELTVLNAPWYAENWLSEELARIEERFDAACERWRSLLLAAIAQRDRQNEIAKDLSRSQKDRENAQTLRREAEVQINVLTANTDDVKERSEFSEFYSYRYFACEGFLPGYNFPRLPLSAYIPARHAKRDEYLSRPRFLAISEFAPRAIIYHEGSRYIINRSILGMREDRHSILTVAVKQCKECGYLHPLNDGRSYDVCSHCQAQLPAPTGSLFRLQNVSTRRRDRINSDEEERVRQGYDIRTGVRFLPRGDGLPGALTAIALNADEEPLVKLTYGQSALLWRINFGPLRRKDRRIKGFVLDTERGYWEKDDTSAGDPEDPMSGQKARVIPYVEDTRNCLLFEPQWSLSLSQMASLQAALKSAIQVRFQLEDNELAAEPLPDLQDRRLILFYEATEGGAGVLRQLIDTPQALAEVVHVALDLCHFKPETGEDLQHSPLALEDCEAACYHCLLTYSNQRDHRLLDRKSIKDVLWMLKGCTTHIDLSRLQPLPQQEEDPLLQEWLACLKAHGLRLPQKAIEPVGRCRARPDFFVDGGLIYIDGSDSVRAQRDIELAESVEDEGSLMLRFGERSQWDELFTSYADLFGRNA</sequence>
<dbReference type="PANTHER" id="PTHR47962:SF5">
    <property type="entry name" value="ATP-DEPENDENT HELICASE LHR-RELATED"/>
    <property type="match status" value="1"/>
</dbReference>
<reference evidence="7 8" key="1">
    <citation type="submission" date="2018-06" db="EMBL/GenBank/DDBJ databases">
        <title>Genomic Encyclopedia of Archaeal and Bacterial Type Strains, Phase II (KMG-II): from individual species to whole genera.</title>
        <authorList>
            <person name="Goeker M."/>
        </authorList>
    </citation>
    <scope>NUCLEOTIDE SEQUENCE [LARGE SCALE GENOMIC DNA]</scope>
    <source>
        <strain evidence="7 8">ATCC BAA-1881</strain>
    </source>
</reference>
<comment type="caution">
    <text evidence="7">The sequence shown here is derived from an EMBL/GenBank/DDBJ whole genome shotgun (WGS) entry which is preliminary data.</text>
</comment>
<gene>
    <name evidence="7" type="ORF">EI42_06285</name>
</gene>
<dbReference type="PROSITE" id="PS51194">
    <property type="entry name" value="HELICASE_CTER"/>
    <property type="match status" value="1"/>
</dbReference>
<protein>
    <submittedName>
        <fullName evidence="7">ATP-dependent helicase YprA (DUF1998 family)</fullName>
    </submittedName>
</protein>
<dbReference type="InterPro" id="IPR018973">
    <property type="entry name" value="MZB"/>
</dbReference>
<name>A0A326TRM5_THEHA</name>
<keyword evidence="2" id="KW-0067">ATP-binding</keyword>
<evidence type="ECO:0000259" key="5">
    <source>
        <dbReference type="PROSITE" id="PS51192"/>
    </source>
</evidence>
<evidence type="ECO:0000259" key="6">
    <source>
        <dbReference type="PROSITE" id="PS51194"/>
    </source>
</evidence>
<dbReference type="OrthoDB" id="9774462at2"/>
<dbReference type="Proteomes" id="UP000248806">
    <property type="component" value="Unassembled WGS sequence"/>
</dbReference>
<dbReference type="GO" id="GO:0003677">
    <property type="term" value="F:DNA binding"/>
    <property type="evidence" value="ECO:0007669"/>
    <property type="project" value="TreeGrafter"/>
</dbReference>
<dbReference type="InterPro" id="IPR011545">
    <property type="entry name" value="DEAD/DEAH_box_helicase_dom"/>
</dbReference>
<dbReference type="GO" id="GO:0004386">
    <property type="term" value="F:helicase activity"/>
    <property type="evidence" value="ECO:0007669"/>
    <property type="project" value="UniProtKB-KW"/>
</dbReference>
<evidence type="ECO:0000256" key="4">
    <source>
        <dbReference type="SAM" id="MobiDB-lite"/>
    </source>
</evidence>
<keyword evidence="7" id="KW-0378">Hydrolase</keyword>
<keyword evidence="1" id="KW-0547">Nucleotide-binding</keyword>